<name>A0A0M2HHB1_9MICO</name>
<evidence type="ECO:0000256" key="1">
    <source>
        <dbReference type="SAM" id="Phobius"/>
    </source>
</evidence>
<evidence type="ECO:0008006" key="4">
    <source>
        <dbReference type="Google" id="ProtNLM"/>
    </source>
</evidence>
<dbReference type="InterPro" id="IPR025327">
    <property type="entry name" value="DUF4233"/>
</dbReference>
<proteinExistence type="predicted"/>
<comment type="caution">
    <text evidence="2">The sequence shown here is derived from an EMBL/GenBank/DDBJ whole genome shotgun (WGS) entry which is preliminary data.</text>
</comment>
<dbReference type="PATRIC" id="fig|273678.4.peg.2700"/>
<dbReference type="STRING" id="273678.RS84_02696"/>
<sequence length="135" mass="14100">MARVSPQRTPARQRTLVQKLAPIVLGFESIVVFLAGLTVFGLKALPAGVPPWWGIAGGAVVGLACIAVAGMITRPWAITAGWVIQAIIALSAILVPAILLVVVIFGGMWAYATIMGAKLDARRPAAESPTQTESE</sequence>
<accession>A0A0M2HHB1</accession>
<keyword evidence="1" id="KW-0812">Transmembrane</keyword>
<dbReference type="EMBL" id="JYJB01000010">
    <property type="protein sequence ID" value="KJL46074.1"/>
    <property type="molecule type" value="Genomic_DNA"/>
</dbReference>
<keyword evidence="3" id="KW-1185">Reference proteome</keyword>
<reference evidence="2 3" key="1">
    <citation type="submission" date="2015-02" db="EMBL/GenBank/DDBJ databases">
        <title>Draft genome sequences of ten Microbacterium spp. with emphasis on heavy metal contaminated environments.</title>
        <authorList>
            <person name="Corretto E."/>
        </authorList>
    </citation>
    <scope>NUCLEOTIDE SEQUENCE [LARGE SCALE GENOMIC DNA]</scope>
    <source>
        <strain evidence="2 3">SA35</strain>
    </source>
</reference>
<gene>
    <name evidence="2" type="ORF">RS84_02696</name>
</gene>
<feature type="transmembrane region" description="Helical" evidence="1">
    <location>
        <begin position="20"/>
        <end position="40"/>
    </location>
</feature>
<feature type="transmembrane region" description="Helical" evidence="1">
    <location>
        <begin position="52"/>
        <end position="72"/>
    </location>
</feature>
<organism evidence="2 3">
    <name type="scientific">Microbacterium hydrocarbonoxydans</name>
    <dbReference type="NCBI Taxonomy" id="273678"/>
    <lineage>
        <taxon>Bacteria</taxon>
        <taxon>Bacillati</taxon>
        <taxon>Actinomycetota</taxon>
        <taxon>Actinomycetes</taxon>
        <taxon>Micrococcales</taxon>
        <taxon>Microbacteriaceae</taxon>
        <taxon>Microbacterium</taxon>
    </lineage>
</organism>
<feature type="transmembrane region" description="Helical" evidence="1">
    <location>
        <begin position="84"/>
        <end position="112"/>
    </location>
</feature>
<protein>
    <recommendedName>
        <fullName evidence="4">Allophanate hydrolase</fullName>
    </recommendedName>
</protein>
<dbReference type="Pfam" id="PF14017">
    <property type="entry name" value="DUF4233"/>
    <property type="match status" value="1"/>
</dbReference>
<keyword evidence="1" id="KW-1133">Transmembrane helix</keyword>
<evidence type="ECO:0000313" key="3">
    <source>
        <dbReference type="Proteomes" id="UP000033900"/>
    </source>
</evidence>
<dbReference type="Proteomes" id="UP000033900">
    <property type="component" value="Unassembled WGS sequence"/>
</dbReference>
<evidence type="ECO:0000313" key="2">
    <source>
        <dbReference type="EMBL" id="KJL46074.1"/>
    </source>
</evidence>
<dbReference type="AlphaFoldDB" id="A0A0M2HHB1"/>
<keyword evidence="1" id="KW-0472">Membrane</keyword>